<dbReference type="OrthoDB" id="1922977at2759"/>
<feature type="region of interest" description="Disordered" evidence="1">
    <location>
        <begin position="606"/>
        <end position="685"/>
    </location>
</feature>
<sequence length="1141" mass="124062">MIASATSGNMSGYQQTPSYGNFDPRWSSSQPVGYDPNMPYPPYDMEQPYIPPQDPQAVYGANVSYFTTGDPRYLQSQAYLLPQSVPARPPATYQRPTDAPEPEKIPDAMDIDAREEGELSSCEEIVEQRSPNAERPYAPYAQRSGNVRQSGAGLNAHINEPQPKLTSTNAHRPVQDSLEKAKPAKEDAHVSPLAGKSPSQLKALAQGALLNLAPHKIRYNELVREGIDPIVLKSLYDEIGIKITVEPTSKPAGVAQGPGEPKTSDTLPSSLTTKPIAQAKPATKQPSGQDADANFNKPMERKDVIARMLAAKAAKSTASSAPTAKITKSDQTTTSSSQPTKMAIRSLNDDSTQSAQTSAQDAREEVRVKEKNKAQTELARQRMEQLKKLGLGKSTSQIPGLTSSPSTSNADTPVSTAPQELPSLSHPLPDRPPLSGMAVPTQIPGLVMTGPDSHNMNDSISTGKPQDTLKDKAETPRAPRKRPRASDFTDDPDETQARKHPLSGPRSASAEQRVIIDISDDEAMYGSDIETGGIPNTTNTSHPSRSTKSTTRELPPLPDFPPRSRSSHRSTPVSISNTPPNPANGLIQKNMEILAMRQKIAELEARRIKKQASSQNQSSGSSNASAGITSDGILQETENSSSELENVQKTPTPTVEQSTSGTVEPTSAMSSVRDVSTPQPTLGSNRAEELRLKALRRKEIESGLPLLDAELLKSEQRLAEFREQEKRLIEEIAKGREGKRKLIEELEGLGIETEGFSMTELKEISCEVASGNGSKQEVPVAKMATNQDIQKPEVGSPADTKEGPRTGIPGLTEARRSIEDHSNQKEREALEIGSVQDAVMDDTSSCEPQETREGSYSSSAMDESMGSSEDESGEESTSLAKSTPLGSPYGDEMVTTREPSLSTEDKIMEPLSPGLDNNGKPQFTPREESVTSEGYEPPEPDTLESPPFSPAPPQPIEPISMETRPAAPEDPDAHTLTLSEQEAACPAVLEPSTNDADAPSHQSTYRFSPYRSPLKLFRAYRYHPDFTNHTSGGFRSLTYSHNIDPHKPLCDLEIAGGVCDAPSCGFQHFRDMNLSDDKILVEMGSLREGKTPAEREEYVTGLRQIINDMRRDKVKDFSIVAQEIAAYRRRFLQDPSRVLAL</sequence>
<reference evidence="4" key="1">
    <citation type="journal article" date="2012" name="MBio">
        <title>Comparative genome analysis of Trichophyton rubrum and related dermatophytes reveals candidate genes involved in infection.</title>
        <authorList>
            <person name="Martinez D.A."/>
            <person name="Oliver B.G."/>
            <person name="Graeser Y."/>
            <person name="Goldberg J.M."/>
            <person name="Li W."/>
            <person name="Martinez-Rossi N.M."/>
            <person name="Monod M."/>
            <person name="Shelest E."/>
            <person name="Barton R.C."/>
            <person name="Birch E."/>
            <person name="Brakhage A.A."/>
            <person name="Chen Z."/>
            <person name="Gurr S.J."/>
            <person name="Heiman D."/>
            <person name="Heitman J."/>
            <person name="Kosti I."/>
            <person name="Rossi A."/>
            <person name="Saif S."/>
            <person name="Samalova M."/>
            <person name="Saunders C.W."/>
            <person name="Shea T."/>
            <person name="Summerbell R.C."/>
            <person name="Xu J."/>
            <person name="Young S."/>
            <person name="Zeng Q."/>
            <person name="Birren B.W."/>
            <person name="Cuomo C.A."/>
            <person name="White T.C."/>
        </authorList>
    </citation>
    <scope>NUCLEOTIDE SEQUENCE [LARGE SCALE GENOMIC DNA]</scope>
    <source>
        <strain evidence="4">ATCC MYA-4604 / CBS 118893</strain>
    </source>
</reference>
<feature type="region of interest" description="Disordered" evidence="1">
    <location>
        <begin position="771"/>
        <end position="973"/>
    </location>
</feature>
<feature type="region of interest" description="Disordered" evidence="1">
    <location>
        <begin position="314"/>
        <end position="590"/>
    </location>
</feature>
<feature type="compositionally biased region" description="Polar residues" evidence="1">
    <location>
        <begin position="1"/>
        <end position="19"/>
    </location>
</feature>
<feature type="compositionally biased region" description="Polar residues" evidence="1">
    <location>
        <begin position="393"/>
        <end position="418"/>
    </location>
</feature>
<feature type="compositionally biased region" description="Low complexity" evidence="1">
    <location>
        <begin position="854"/>
        <end position="867"/>
    </location>
</feature>
<feature type="region of interest" description="Disordered" evidence="1">
    <location>
        <begin position="277"/>
        <end position="296"/>
    </location>
</feature>
<evidence type="ECO:0000256" key="1">
    <source>
        <dbReference type="SAM" id="MobiDB-lite"/>
    </source>
</evidence>
<feature type="compositionally biased region" description="Basic and acidic residues" evidence="1">
    <location>
        <begin position="467"/>
        <end position="477"/>
    </location>
</feature>
<accession>E4UT66</accession>
<feature type="compositionally biased region" description="Low complexity" evidence="1">
    <location>
        <begin position="314"/>
        <end position="341"/>
    </location>
</feature>
<feature type="compositionally biased region" description="Basic and acidic residues" evidence="1">
    <location>
        <begin position="178"/>
        <end position="189"/>
    </location>
</feature>
<dbReference type="OMA" id="PHNIRYS"/>
<feature type="compositionally biased region" description="Low complexity" evidence="1">
    <location>
        <begin position="611"/>
        <end position="627"/>
    </location>
</feature>
<feature type="compositionally biased region" description="Pro residues" evidence="1">
    <location>
        <begin position="947"/>
        <end position="956"/>
    </location>
</feature>
<dbReference type="InterPro" id="IPR039278">
    <property type="entry name" value="Red1"/>
</dbReference>
<dbReference type="STRING" id="535722.E4UT66"/>
<dbReference type="eggNOG" id="KOG4839">
    <property type="taxonomic scope" value="Eukaryota"/>
</dbReference>
<dbReference type="RefSeq" id="XP_003174292.1">
    <property type="nucleotide sequence ID" value="XM_003174244.1"/>
</dbReference>
<keyword evidence="4" id="KW-1185">Reference proteome</keyword>
<proteinExistence type="predicted"/>
<organism evidence="4">
    <name type="scientific">Arthroderma gypseum (strain ATCC MYA-4604 / CBS 118893)</name>
    <name type="common">Microsporum gypseum</name>
    <dbReference type="NCBI Taxonomy" id="535722"/>
    <lineage>
        <taxon>Eukaryota</taxon>
        <taxon>Fungi</taxon>
        <taxon>Dikarya</taxon>
        <taxon>Ascomycota</taxon>
        <taxon>Pezizomycotina</taxon>
        <taxon>Eurotiomycetes</taxon>
        <taxon>Eurotiomycetidae</taxon>
        <taxon>Onygenales</taxon>
        <taxon>Arthrodermataceae</taxon>
        <taxon>Nannizzia</taxon>
    </lineage>
</organism>
<dbReference type="HOGENOM" id="CLU_007029_0_0_1"/>
<dbReference type="PANTHER" id="PTHR21563:SF3">
    <property type="entry name" value="ZINC FINGER C3H1 DOMAIN-CONTAINING PROTEIN"/>
    <property type="match status" value="1"/>
</dbReference>
<dbReference type="Proteomes" id="UP000002669">
    <property type="component" value="Unassembled WGS sequence"/>
</dbReference>
<feature type="region of interest" description="Disordered" evidence="1">
    <location>
        <begin position="85"/>
        <end position="105"/>
    </location>
</feature>
<feature type="compositionally biased region" description="Polar residues" evidence="1">
    <location>
        <begin position="349"/>
        <end position="360"/>
    </location>
</feature>
<feature type="compositionally biased region" description="Polar residues" evidence="1">
    <location>
        <begin position="636"/>
        <end position="684"/>
    </location>
</feature>
<evidence type="ECO:0000259" key="2">
    <source>
        <dbReference type="Pfam" id="PF10650"/>
    </source>
</evidence>
<dbReference type="GO" id="GO:0005634">
    <property type="term" value="C:nucleus"/>
    <property type="evidence" value="ECO:0007669"/>
    <property type="project" value="TreeGrafter"/>
</dbReference>
<evidence type="ECO:0000313" key="4">
    <source>
        <dbReference type="Proteomes" id="UP000002669"/>
    </source>
</evidence>
<dbReference type="GeneID" id="10029584"/>
<feature type="compositionally biased region" description="Polar residues" evidence="1">
    <location>
        <begin position="452"/>
        <end position="465"/>
    </location>
</feature>
<dbReference type="VEuPathDB" id="FungiDB:MGYG_04470"/>
<feature type="domain" description="Putative zinc-finger" evidence="2">
    <location>
        <begin position="1049"/>
        <end position="1070"/>
    </location>
</feature>
<dbReference type="InParanoid" id="E4UT66"/>
<name>E4UT66_ARTGP</name>
<dbReference type="PANTHER" id="PTHR21563">
    <property type="entry name" value="ZINC FINGER C3H1 DOMAIN-CONTAINING PROTEIN"/>
    <property type="match status" value="1"/>
</dbReference>
<feature type="region of interest" description="Disordered" evidence="1">
    <location>
        <begin position="178"/>
        <end position="197"/>
    </location>
</feature>
<dbReference type="Pfam" id="PF10650">
    <property type="entry name" value="zf-C3H1"/>
    <property type="match status" value="1"/>
</dbReference>
<dbReference type="InterPro" id="IPR019607">
    <property type="entry name" value="Putative_zinc-finger_domain"/>
</dbReference>
<feature type="compositionally biased region" description="Basic and acidic residues" evidence="1">
    <location>
        <begin position="361"/>
        <end position="387"/>
    </location>
</feature>
<dbReference type="GO" id="GO:0000178">
    <property type="term" value="C:exosome (RNase complex)"/>
    <property type="evidence" value="ECO:0007669"/>
    <property type="project" value="TreeGrafter"/>
</dbReference>
<gene>
    <name evidence="3" type="ORF">MGYG_04470</name>
</gene>
<feature type="compositionally biased region" description="Basic and acidic residues" evidence="1">
    <location>
        <begin position="813"/>
        <end position="830"/>
    </location>
</feature>
<feature type="compositionally biased region" description="Polar residues" evidence="1">
    <location>
        <begin position="534"/>
        <end position="549"/>
    </location>
</feature>
<dbReference type="EMBL" id="DS989824">
    <property type="protein sequence ID" value="EFR01462.1"/>
    <property type="molecule type" value="Genomic_DNA"/>
</dbReference>
<dbReference type="AlphaFoldDB" id="E4UT66"/>
<evidence type="ECO:0000313" key="3">
    <source>
        <dbReference type="EMBL" id="EFR01462.1"/>
    </source>
</evidence>
<feature type="region of interest" description="Disordered" evidence="1">
    <location>
        <begin position="249"/>
        <end position="271"/>
    </location>
</feature>
<protein>
    <recommendedName>
        <fullName evidence="2">Putative zinc-finger domain-containing protein</fullName>
    </recommendedName>
</protein>
<feature type="region of interest" description="Disordered" evidence="1">
    <location>
        <begin position="1"/>
        <end position="54"/>
    </location>
</feature>